<dbReference type="GO" id="GO:0005737">
    <property type="term" value="C:cytoplasm"/>
    <property type="evidence" value="ECO:0007669"/>
    <property type="project" value="UniProtKB-SubCell"/>
</dbReference>
<accession>A0A8J2XLR2</accession>
<dbReference type="Pfam" id="PF02767">
    <property type="entry name" value="DNA_pol3_beta_2"/>
    <property type="match status" value="1"/>
</dbReference>
<evidence type="ECO:0000259" key="10">
    <source>
        <dbReference type="Pfam" id="PF00712"/>
    </source>
</evidence>
<dbReference type="NCBIfam" id="TIGR00663">
    <property type="entry name" value="dnan"/>
    <property type="match status" value="1"/>
</dbReference>
<keyword evidence="6 9" id="KW-0235">DNA replication</keyword>
<dbReference type="InterPro" id="IPR046938">
    <property type="entry name" value="DNA_clamp_sf"/>
</dbReference>
<dbReference type="InterPro" id="IPR022634">
    <property type="entry name" value="DNA_polIII_beta_N"/>
</dbReference>
<keyword evidence="3 9" id="KW-0963">Cytoplasm</keyword>
<evidence type="ECO:0000313" key="14">
    <source>
        <dbReference type="Proteomes" id="UP000616114"/>
    </source>
</evidence>
<reference evidence="13" key="2">
    <citation type="submission" date="2020-09" db="EMBL/GenBank/DDBJ databases">
        <authorList>
            <person name="Sun Q."/>
            <person name="Zhou Y."/>
        </authorList>
    </citation>
    <scope>NUCLEOTIDE SEQUENCE</scope>
    <source>
        <strain evidence="13">CGMCC 1.12785</strain>
    </source>
</reference>
<dbReference type="InterPro" id="IPR001001">
    <property type="entry name" value="DNA_polIII_beta"/>
</dbReference>
<keyword evidence="5 9" id="KW-0548">Nucleotidyltransferase</keyword>
<evidence type="ECO:0000256" key="1">
    <source>
        <dbReference type="ARBA" id="ARBA00004496"/>
    </source>
</evidence>
<feature type="domain" description="DNA polymerase III beta sliding clamp C-terminal" evidence="12">
    <location>
        <begin position="261"/>
        <end position="371"/>
    </location>
</feature>
<evidence type="ECO:0000256" key="7">
    <source>
        <dbReference type="ARBA" id="ARBA00022932"/>
    </source>
</evidence>
<dbReference type="GO" id="GO:0009360">
    <property type="term" value="C:DNA polymerase III complex"/>
    <property type="evidence" value="ECO:0007669"/>
    <property type="project" value="InterPro"/>
</dbReference>
<dbReference type="GO" id="GO:0003887">
    <property type="term" value="F:DNA-directed DNA polymerase activity"/>
    <property type="evidence" value="ECO:0007669"/>
    <property type="project" value="UniProtKB-UniRule"/>
</dbReference>
<dbReference type="Gene3D" id="3.10.150.10">
    <property type="entry name" value="DNA Polymerase III, subunit A, domain 2"/>
    <property type="match status" value="3"/>
</dbReference>
<dbReference type="Proteomes" id="UP000616114">
    <property type="component" value="Unassembled WGS sequence"/>
</dbReference>
<comment type="caution">
    <text evidence="13">The sequence shown here is derived from an EMBL/GenBank/DDBJ whole genome shotgun (WGS) entry which is preliminary data.</text>
</comment>
<dbReference type="SMART" id="SM00480">
    <property type="entry name" value="POL3Bc"/>
    <property type="match status" value="1"/>
</dbReference>
<dbReference type="SUPFAM" id="SSF55979">
    <property type="entry name" value="DNA clamp"/>
    <property type="match status" value="3"/>
</dbReference>
<dbReference type="Pfam" id="PF00712">
    <property type="entry name" value="DNA_pol3_beta"/>
    <property type="match status" value="1"/>
</dbReference>
<comment type="subcellular location">
    <subcellularLocation>
        <location evidence="1 9">Cytoplasm</location>
    </subcellularLocation>
</comment>
<feature type="domain" description="DNA polymerase III beta sliding clamp central" evidence="11">
    <location>
        <begin position="146"/>
        <end position="259"/>
    </location>
</feature>
<evidence type="ECO:0000259" key="11">
    <source>
        <dbReference type="Pfam" id="PF02767"/>
    </source>
</evidence>
<dbReference type="PANTHER" id="PTHR30478">
    <property type="entry name" value="DNA POLYMERASE III SUBUNIT BETA"/>
    <property type="match status" value="1"/>
</dbReference>
<dbReference type="GO" id="GO:0006271">
    <property type="term" value="P:DNA strand elongation involved in DNA replication"/>
    <property type="evidence" value="ECO:0007669"/>
    <property type="project" value="TreeGrafter"/>
</dbReference>
<keyword evidence="8" id="KW-0238">DNA-binding</keyword>
<dbReference type="PANTHER" id="PTHR30478:SF0">
    <property type="entry name" value="BETA SLIDING CLAMP"/>
    <property type="match status" value="1"/>
</dbReference>
<proteinExistence type="inferred from homology"/>
<name>A0A8J2XLR2_9MICO</name>
<dbReference type="PIRSF" id="PIRSF000804">
    <property type="entry name" value="DNA_pol_III_b"/>
    <property type="match status" value="1"/>
</dbReference>
<evidence type="ECO:0000313" key="13">
    <source>
        <dbReference type="EMBL" id="GGA20170.1"/>
    </source>
</evidence>
<dbReference type="RefSeq" id="WP_188551143.1">
    <property type="nucleotide sequence ID" value="NZ_BMFY01000010.1"/>
</dbReference>
<evidence type="ECO:0000256" key="2">
    <source>
        <dbReference type="ARBA" id="ARBA00010752"/>
    </source>
</evidence>
<evidence type="ECO:0000256" key="3">
    <source>
        <dbReference type="ARBA" id="ARBA00022490"/>
    </source>
</evidence>
<gene>
    <name evidence="13" type="ORF">GCM10011333_24150</name>
</gene>
<feature type="domain" description="DNA polymerase III beta sliding clamp N-terminal" evidence="10">
    <location>
        <begin position="18"/>
        <end position="134"/>
    </location>
</feature>
<sequence length="387" mass="41595">MTSSEQEASQSLGDSLRVKVDRDVLAEAVSWVARSLPQRPATPVLTGILLEAHANGELKLAAFDYEVSARVTVSAEVEQAGRILVSGKLLADITKAMPAKPVLLATEAQKLDVSGGSSRFSLATMPVDTYPELPQLPETVGVAAGSSFQEAVSQVTIATSKDDTLPILSGVRVEIEGENITLLATDRYRLAVREFTWRPSRPDFSAVALVRGRTLSEVSKTLGGEVEVSLSSHEQKGLIAFSSGGRVSTSLLVEGEYPKVRSLFPQQVPITAVVDRASLLEAVRRVALVAERNTPIRFIFTEGDLTLQAGTGDDAQASEALPADLRGEAITVGFNPGYIIEGLSAIDKPFVRFSFTQQMKPVVIGGQPEQTGDEDLSYRYLLMPIRI</sequence>
<comment type="subunit">
    <text evidence="9">Forms a ring-shaped head-to-tail homodimer around DNA.</text>
</comment>
<protein>
    <recommendedName>
        <fullName evidence="9">Beta sliding clamp</fullName>
    </recommendedName>
</protein>
<organism evidence="13 14">
    <name type="scientific">Sediminivirga luteola</name>
    <dbReference type="NCBI Taxonomy" id="1774748"/>
    <lineage>
        <taxon>Bacteria</taxon>
        <taxon>Bacillati</taxon>
        <taxon>Actinomycetota</taxon>
        <taxon>Actinomycetes</taxon>
        <taxon>Micrococcales</taxon>
        <taxon>Brevibacteriaceae</taxon>
        <taxon>Sediminivirga</taxon>
    </lineage>
</organism>
<dbReference type="GO" id="GO:0003677">
    <property type="term" value="F:DNA binding"/>
    <property type="evidence" value="ECO:0007669"/>
    <property type="project" value="UniProtKB-UniRule"/>
</dbReference>
<evidence type="ECO:0000256" key="9">
    <source>
        <dbReference type="PIRNR" id="PIRNR000804"/>
    </source>
</evidence>
<dbReference type="EMBL" id="BMFY01000010">
    <property type="protein sequence ID" value="GGA20170.1"/>
    <property type="molecule type" value="Genomic_DNA"/>
</dbReference>
<dbReference type="InterPro" id="IPR022637">
    <property type="entry name" value="DNA_polIII_beta_cen"/>
</dbReference>
<evidence type="ECO:0000256" key="4">
    <source>
        <dbReference type="ARBA" id="ARBA00022679"/>
    </source>
</evidence>
<evidence type="ECO:0000256" key="6">
    <source>
        <dbReference type="ARBA" id="ARBA00022705"/>
    </source>
</evidence>
<evidence type="ECO:0000259" key="12">
    <source>
        <dbReference type="Pfam" id="PF02768"/>
    </source>
</evidence>
<keyword evidence="14" id="KW-1185">Reference proteome</keyword>
<dbReference type="GO" id="GO:0008408">
    <property type="term" value="F:3'-5' exonuclease activity"/>
    <property type="evidence" value="ECO:0007669"/>
    <property type="project" value="InterPro"/>
</dbReference>
<keyword evidence="4 9" id="KW-0808">Transferase</keyword>
<comment type="similarity">
    <text evidence="2 9">Belongs to the beta sliding clamp family.</text>
</comment>
<comment type="function">
    <text evidence="9">Confers DNA tethering and processivity to DNA polymerases and other proteins. Acts as a clamp, forming a ring around DNA (a reaction catalyzed by the clamp-loading complex) which diffuses in an ATP-independent manner freely and bidirectionally along dsDNA. Initially characterized for its ability to contact the catalytic subunit of DNA polymerase III (Pol III), a complex, multichain enzyme responsible for most of the replicative synthesis in bacteria; Pol III exhibits 3'-5' exonuclease proofreading activity. The beta chain is required for initiation of replication as well as for processivity of DNA replication.</text>
</comment>
<dbReference type="CDD" id="cd00140">
    <property type="entry name" value="beta_clamp"/>
    <property type="match status" value="1"/>
</dbReference>
<dbReference type="Pfam" id="PF02768">
    <property type="entry name" value="DNA_pol3_beta_3"/>
    <property type="match status" value="1"/>
</dbReference>
<dbReference type="AlphaFoldDB" id="A0A8J2XLR2"/>
<keyword evidence="7 9" id="KW-0239">DNA-directed DNA polymerase</keyword>
<dbReference type="InterPro" id="IPR022635">
    <property type="entry name" value="DNA_polIII_beta_C"/>
</dbReference>
<evidence type="ECO:0000256" key="5">
    <source>
        <dbReference type="ARBA" id="ARBA00022695"/>
    </source>
</evidence>
<reference evidence="13" key="1">
    <citation type="journal article" date="2014" name="Int. J. Syst. Evol. Microbiol.">
        <title>Complete genome sequence of Corynebacterium casei LMG S-19264T (=DSM 44701T), isolated from a smear-ripened cheese.</title>
        <authorList>
            <consortium name="US DOE Joint Genome Institute (JGI-PGF)"/>
            <person name="Walter F."/>
            <person name="Albersmeier A."/>
            <person name="Kalinowski J."/>
            <person name="Ruckert C."/>
        </authorList>
    </citation>
    <scope>NUCLEOTIDE SEQUENCE</scope>
    <source>
        <strain evidence="13">CGMCC 1.12785</strain>
    </source>
</reference>
<evidence type="ECO:0000256" key="8">
    <source>
        <dbReference type="ARBA" id="ARBA00023125"/>
    </source>
</evidence>